<organism evidence="2">
    <name type="scientific">uncultured Caudovirales phage</name>
    <dbReference type="NCBI Taxonomy" id="2100421"/>
    <lineage>
        <taxon>Viruses</taxon>
        <taxon>Duplodnaviria</taxon>
        <taxon>Heunggongvirae</taxon>
        <taxon>Uroviricota</taxon>
        <taxon>Caudoviricetes</taxon>
        <taxon>Peduoviridae</taxon>
        <taxon>Maltschvirus</taxon>
        <taxon>Maltschvirus maltsch</taxon>
    </lineage>
</organism>
<feature type="region of interest" description="Disordered" evidence="1">
    <location>
        <begin position="1"/>
        <end position="35"/>
    </location>
</feature>
<evidence type="ECO:0000313" key="2">
    <source>
        <dbReference type="EMBL" id="CAB4127877.1"/>
    </source>
</evidence>
<proteinExistence type="predicted"/>
<protein>
    <submittedName>
        <fullName evidence="2">Uncharacterized protein</fullName>
    </submittedName>
</protein>
<gene>
    <name evidence="2" type="ORF">UFOVP96_46</name>
</gene>
<name>A0A6J5L3Q0_9CAUD</name>
<reference evidence="2" key="1">
    <citation type="submission" date="2020-04" db="EMBL/GenBank/DDBJ databases">
        <authorList>
            <person name="Chiriac C."/>
            <person name="Salcher M."/>
            <person name="Ghai R."/>
            <person name="Kavagutti S V."/>
        </authorList>
    </citation>
    <scope>NUCLEOTIDE SEQUENCE</scope>
</reference>
<accession>A0A6J5L3Q0</accession>
<dbReference type="EMBL" id="LR796215">
    <property type="protein sequence ID" value="CAB4127877.1"/>
    <property type="molecule type" value="Genomic_DNA"/>
</dbReference>
<sequence length="69" mass="7458">MGYYNKEVLPKGAKASDASGERKESLKGGVAMGKQDAVGADKQFKGGSSEKVCYEHKRTAYAKEDKSQK</sequence>
<evidence type="ECO:0000256" key="1">
    <source>
        <dbReference type="SAM" id="MobiDB-lite"/>
    </source>
</evidence>